<sequence length="306" mass="34231">MPNSWCEQVVEINRPSTFAGKSWALPKGVFLICGDRAWAGIPPRHIGGPCTLGKLGLLSPNKTTLANWQRKSHSNLALQKRDLRTIDPDCDSEIVHWSKPKGVAVTIFLPWVSIAKALGELAHLECWVAKQANLTSDALTGLLSEEEATRQATLQNRAAIDYLLLLHGHQCEEFEGLCCVNLSSKAESVHTAIQRIREMVTNIKRETDDWLGGIFTNCGISGWVSSIIKTVLLCLFILMLILIMFGINKRMLYNLVSATTHSPTINHLTVPPGKDRLEMEEVLEWDREEDNDRNLDEEHRGLGYPT</sequence>
<feature type="transmembrane region" description="Helical" evidence="2">
    <location>
        <begin position="223"/>
        <end position="247"/>
    </location>
</feature>
<keyword evidence="2" id="KW-1133">Transmembrane helix</keyword>
<keyword evidence="2" id="KW-0472">Membrane</keyword>
<reference evidence="3 4" key="1">
    <citation type="submission" date="2018-07" db="EMBL/GenBank/DDBJ databases">
        <title>A high quality draft genome assembly of the barn swallow (H. rustica rustica).</title>
        <authorList>
            <person name="Formenti G."/>
            <person name="Chiara M."/>
            <person name="Poveda L."/>
            <person name="Francoijs K.-J."/>
            <person name="Bonisoli-Alquati A."/>
            <person name="Canova L."/>
            <person name="Gianfranceschi L."/>
            <person name="Horner D.S."/>
            <person name="Saino N."/>
        </authorList>
    </citation>
    <scope>NUCLEOTIDE SEQUENCE [LARGE SCALE GENOMIC DNA]</scope>
    <source>
        <strain evidence="3">Chelidonia</strain>
        <tissue evidence="3">Blood</tissue>
    </source>
</reference>
<dbReference type="AlphaFoldDB" id="A0A3M0K9R3"/>
<keyword evidence="4" id="KW-1185">Reference proteome</keyword>
<dbReference type="InterPro" id="IPR005166">
    <property type="entry name" value="RSV_p95_env"/>
</dbReference>
<dbReference type="Pfam" id="PF00429">
    <property type="entry name" value="TLV_coat"/>
    <property type="match status" value="1"/>
</dbReference>
<feature type="compositionally biased region" description="Basic and acidic residues" evidence="1">
    <location>
        <begin position="290"/>
        <end position="306"/>
    </location>
</feature>
<dbReference type="SUPFAM" id="SSF58069">
    <property type="entry name" value="Virus ectodomain"/>
    <property type="match status" value="1"/>
</dbReference>
<dbReference type="EMBL" id="QRBI01000113">
    <property type="protein sequence ID" value="RMC09852.1"/>
    <property type="molecule type" value="Genomic_DNA"/>
</dbReference>
<evidence type="ECO:0000313" key="3">
    <source>
        <dbReference type="EMBL" id="RMC09852.1"/>
    </source>
</evidence>
<dbReference type="Proteomes" id="UP000269221">
    <property type="component" value="Unassembled WGS sequence"/>
</dbReference>
<dbReference type="Pfam" id="PF03708">
    <property type="entry name" value="Avian_gp85"/>
    <property type="match status" value="1"/>
</dbReference>
<evidence type="ECO:0000256" key="2">
    <source>
        <dbReference type="SAM" id="Phobius"/>
    </source>
</evidence>
<gene>
    <name evidence="3" type="ORF">DUI87_13639</name>
</gene>
<comment type="caution">
    <text evidence="3">The sequence shown here is derived from an EMBL/GenBank/DDBJ whole genome shotgun (WGS) entry which is preliminary data.</text>
</comment>
<accession>A0A3M0K9R3</accession>
<dbReference type="PANTHER" id="PTHR10424">
    <property type="entry name" value="VIRAL ENVELOPE PROTEIN"/>
    <property type="match status" value="1"/>
</dbReference>
<evidence type="ECO:0000256" key="1">
    <source>
        <dbReference type="SAM" id="MobiDB-lite"/>
    </source>
</evidence>
<evidence type="ECO:0000313" key="4">
    <source>
        <dbReference type="Proteomes" id="UP000269221"/>
    </source>
</evidence>
<dbReference type="Gene3D" id="1.10.287.210">
    <property type="match status" value="1"/>
</dbReference>
<proteinExistence type="predicted"/>
<name>A0A3M0K9R3_HIRRU</name>
<keyword evidence="2" id="KW-0812">Transmembrane</keyword>
<dbReference type="OrthoDB" id="9838443at2759"/>
<protein>
    <submittedName>
        <fullName evidence="3">Uncharacterized protein</fullName>
    </submittedName>
</protein>
<feature type="region of interest" description="Disordered" evidence="1">
    <location>
        <begin position="287"/>
        <end position="306"/>
    </location>
</feature>
<organism evidence="3 4">
    <name type="scientific">Hirundo rustica rustica</name>
    <dbReference type="NCBI Taxonomy" id="333673"/>
    <lineage>
        <taxon>Eukaryota</taxon>
        <taxon>Metazoa</taxon>
        <taxon>Chordata</taxon>
        <taxon>Craniata</taxon>
        <taxon>Vertebrata</taxon>
        <taxon>Euteleostomi</taxon>
        <taxon>Archelosauria</taxon>
        <taxon>Archosauria</taxon>
        <taxon>Dinosauria</taxon>
        <taxon>Saurischia</taxon>
        <taxon>Theropoda</taxon>
        <taxon>Coelurosauria</taxon>
        <taxon>Aves</taxon>
        <taxon>Neognathae</taxon>
        <taxon>Neoaves</taxon>
        <taxon>Telluraves</taxon>
        <taxon>Australaves</taxon>
        <taxon>Passeriformes</taxon>
        <taxon>Sylvioidea</taxon>
        <taxon>Hirundinidae</taxon>
        <taxon>Hirundo</taxon>
    </lineage>
</organism>
<dbReference type="InterPro" id="IPR018154">
    <property type="entry name" value="TLV/ENV_coat_polyprotein"/>
</dbReference>